<dbReference type="CDD" id="cd07017">
    <property type="entry name" value="S14_ClpP_2"/>
    <property type="match status" value="1"/>
</dbReference>
<dbReference type="PANTHER" id="PTHR10381">
    <property type="entry name" value="ATP-DEPENDENT CLP PROTEASE PROTEOLYTIC SUBUNIT"/>
    <property type="match status" value="1"/>
</dbReference>
<organism evidence="8 9">
    <name type="scientific">Naematelia encephala</name>
    <dbReference type="NCBI Taxonomy" id="71784"/>
    <lineage>
        <taxon>Eukaryota</taxon>
        <taxon>Fungi</taxon>
        <taxon>Dikarya</taxon>
        <taxon>Basidiomycota</taxon>
        <taxon>Agaricomycotina</taxon>
        <taxon>Tremellomycetes</taxon>
        <taxon>Tremellales</taxon>
        <taxon>Naemateliaceae</taxon>
        <taxon>Naematelia</taxon>
    </lineage>
</organism>
<keyword evidence="3" id="KW-0378">Hydrolase</keyword>
<dbReference type="Pfam" id="PF00574">
    <property type="entry name" value="CLP_protease"/>
    <property type="match status" value="1"/>
</dbReference>
<comment type="caution">
    <text evidence="8">The sequence shown here is derived from an EMBL/GenBank/DDBJ whole genome shotgun (WGS) entry which is preliminary data.</text>
</comment>
<reference evidence="8 9" key="1">
    <citation type="submission" date="2016-07" db="EMBL/GenBank/DDBJ databases">
        <title>Pervasive Adenine N6-methylation of Active Genes in Fungi.</title>
        <authorList>
            <consortium name="DOE Joint Genome Institute"/>
            <person name="Mondo S.J."/>
            <person name="Dannebaum R.O."/>
            <person name="Kuo R.C."/>
            <person name="Labutti K."/>
            <person name="Haridas S."/>
            <person name="Kuo A."/>
            <person name="Salamov A."/>
            <person name="Ahrendt S.R."/>
            <person name="Lipzen A."/>
            <person name="Sullivan W."/>
            <person name="Andreopoulos W.B."/>
            <person name="Clum A."/>
            <person name="Lindquist E."/>
            <person name="Daum C."/>
            <person name="Ramamoorthy G.K."/>
            <person name="Gryganskyi A."/>
            <person name="Culley D."/>
            <person name="Magnuson J.K."/>
            <person name="James T.Y."/>
            <person name="O'Malley M.A."/>
            <person name="Stajich J.E."/>
            <person name="Spatafora J.W."/>
            <person name="Visel A."/>
            <person name="Grigoriev I.V."/>
        </authorList>
    </citation>
    <scope>NUCLEOTIDE SEQUENCE [LARGE SCALE GENOMIC DNA]</scope>
    <source>
        <strain evidence="8 9">68-887.2</strain>
    </source>
</reference>
<accession>A0A1Y2AVL9</accession>
<dbReference type="STRING" id="71784.A0A1Y2AVL9"/>
<dbReference type="GO" id="GO:0006515">
    <property type="term" value="P:protein quality control for misfolded or incompletely synthesized proteins"/>
    <property type="evidence" value="ECO:0007669"/>
    <property type="project" value="TreeGrafter"/>
</dbReference>
<evidence type="ECO:0000256" key="1">
    <source>
        <dbReference type="ARBA" id="ARBA00007039"/>
    </source>
</evidence>
<evidence type="ECO:0000256" key="5">
    <source>
        <dbReference type="ARBA" id="ARBA00034021"/>
    </source>
</evidence>
<dbReference type="InterPro" id="IPR001907">
    <property type="entry name" value="ClpP"/>
</dbReference>
<evidence type="ECO:0000256" key="6">
    <source>
        <dbReference type="PROSITE-ProRule" id="PRU10085"/>
    </source>
</evidence>
<dbReference type="InterPro" id="IPR029045">
    <property type="entry name" value="ClpP/crotonase-like_dom_sf"/>
</dbReference>
<dbReference type="GO" id="GO:0051117">
    <property type="term" value="F:ATPase binding"/>
    <property type="evidence" value="ECO:0007669"/>
    <property type="project" value="TreeGrafter"/>
</dbReference>
<proteinExistence type="inferred from homology"/>
<dbReference type="FunFam" id="3.90.226.10:FF:000001">
    <property type="entry name" value="ATP-dependent Clp protease proteolytic subunit"/>
    <property type="match status" value="1"/>
</dbReference>
<dbReference type="OrthoDB" id="2017408at2759"/>
<protein>
    <recommendedName>
        <fullName evidence="7">ATP-dependent Clp protease proteolytic subunit</fullName>
    </recommendedName>
</protein>
<dbReference type="InterPro" id="IPR018215">
    <property type="entry name" value="ClpP_Ser_AS"/>
</dbReference>
<dbReference type="HAMAP" id="MF_00444">
    <property type="entry name" value="ClpP"/>
    <property type="match status" value="1"/>
</dbReference>
<dbReference type="InParanoid" id="A0A1Y2AVL9"/>
<keyword evidence="2 8" id="KW-0645">Protease</keyword>
<evidence type="ECO:0000256" key="3">
    <source>
        <dbReference type="ARBA" id="ARBA00022801"/>
    </source>
</evidence>
<dbReference type="InterPro" id="IPR023562">
    <property type="entry name" value="ClpP/TepA"/>
</dbReference>
<evidence type="ECO:0000256" key="2">
    <source>
        <dbReference type="ARBA" id="ARBA00022670"/>
    </source>
</evidence>
<dbReference type="GO" id="GO:0004252">
    <property type="term" value="F:serine-type endopeptidase activity"/>
    <property type="evidence" value="ECO:0007669"/>
    <property type="project" value="UniProtKB-EC"/>
</dbReference>
<dbReference type="Proteomes" id="UP000193986">
    <property type="component" value="Unassembled WGS sequence"/>
</dbReference>
<dbReference type="GO" id="GO:0009368">
    <property type="term" value="C:endopeptidase Clp complex"/>
    <property type="evidence" value="ECO:0007669"/>
    <property type="project" value="TreeGrafter"/>
</dbReference>
<name>A0A1Y2AVL9_9TREE</name>
<dbReference type="PRINTS" id="PR00127">
    <property type="entry name" value="CLPPROTEASEP"/>
</dbReference>
<feature type="active site" evidence="6">
    <location>
        <position position="154"/>
    </location>
</feature>
<dbReference type="NCBIfam" id="NF001368">
    <property type="entry name" value="PRK00277.1"/>
    <property type="match status" value="1"/>
</dbReference>
<keyword evidence="4" id="KW-0720">Serine protease</keyword>
<dbReference type="Gene3D" id="3.90.226.10">
    <property type="entry name" value="2-enoyl-CoA Hydratase, Chain A, domain 1"/>
    <property type="match status" value="1"/>
</dbReference>
<comment type="similarity">
    <text evidence="1 7">Belongs to the peptidase S14 family.</text>
</comment>
<dbReference type="PANTHER" id="PTHR10381:SF11">
    <property type="entry name" value="ATP-DEPENDENT CLP PROTEASE PROTEOLYTIC SUBUNIT, MITOCHONDRIAL"/>
    <property type="match status" value="1"/>
</dbReference>
<dbReference type="PROSITE" id="PS00381">
    <property type="entry name" value="CLP_PROTEASE_SER"/>
    <property type="match status" value="1"/>
</dbReference>
<comment type="catalytic activity">
    <reaction evidence="5 6">
        <text>Hydrolysis of proteins to small peptides in the presence of ATP and magnesium. alpha-casein is the usual test substrate. In the absence of ATP, only oligopeptides shorter than five residues are hydrolyzed (such as succinyl-Leu-Tyr-|-NHMec, and Leu-Tyr-Leu-|-Tyr-Trp, in which cleavage of the -Tyr-|-Leu- and -Tyr-|-Trp bonds also occurs).</text>
        <dbReference type="EC" id="3.4.21.92"/>
    </reaction>
</comment>
<evidence type="ECO:0000256" key="4">
    <source>
        <dbReference type="ARBA" id="ARBA00022825"/>
    </source>
</evidence>
<dbReference type="GO" id="GO:0004176">
    <property type="term" value="F:ATP-dependent peptidase activity"/>
    <property type="evidence" value="ECO:0007669"/>
    <property type="project" value="InterPro"/>
</dbReference>
<dbReference type="AlphaFoldDB" id="A0A1Y2AVL9"/>
<sequence>MSRHLIPRVSSVLRSSVVQPVHVNARSIAYTAYSSPGPSSPSSSSSFGFDQAVNPVHSTLVPMVVEQTARGERSYDIYSRLLRERVIFLGPVGDISSTLLTAQLLFLEAEDSRRPIKLYINSPGGSVSAGLAIYDTMQYISAPVHTFCMGMAASMGSLLLAGGEKGHRYALKHGTVMIHQPSGGASGQASDIALHAKEILRIREQLTQIYVNHCRTGQENDDVAKERFEKALERDYFMTAEEAVRFGIVDKIVEKRAQTEGEEESQNEGSKKV</sequence>
<dbReference type="EMBL" id="MCFC01000052">
    <property type="protein sequence ID" value="ORY25955.1"/>
    <property type="molecule type" value="Genomic_DNA"/>
</dbReference>
<dbReference type="SUPFAM" id="SSF52096">
    <property type="entry name" value="ClpP/crotonase"/>
    <property type="match status" value="1"/>
</dbReference>
<keyword evidence="9" id="KW-1185">Reference proteome</keyword>
<evidence type="ECO:0000313" key="9">
    <source>
        <dbReference type="Proteomes" id="UP000193986"/>
    </source>
</evidence>
<gene>
    <name evidence="8" type="ORF">BCR39DRAFT_542729</name>
</gene>
<evidence type="ECO:0000256" key="7">
    <source>
        <dbReference type="RuleBase" id="RU003567"/>
    </source>
</evidence>
<evidence type="ECO:0000313" key="8">
    <source>
        <dbReference type="EMBL" id="ORY25955.1"/>
    </source>
</evidence>